<dbReference type="OrthoDB" id="9791827at2"/>
<dbReference type="RefSeq" id="WP_067400961.1">
    <property type="nucleotide sequence ID" value="NZ_LZEY01000011.1"/>
</dbReference>
<keyword evidence="2" id="KW-1185">Reference proteome</keyword>
<evidence type="ECO:0000313" key="1">
    <source>
        <dbReference type="EMBL" id="OBU11871.1"/>
    </source>
</evidence>
<organism evidence="1 2">
    <name type="scientific">Morganella psychrotolerans</name>
    <dbReference type="NCBI Taxonomy" id="368603"/>
    <lineage>
        <taxon>Bacteria</taxon>
        <taxon>Pseudomonadati</taxon>
        <taxon>Pseudomonadota</taxon>
        <taxon>Gammaproteobacteria</taxon>
        <taxon>Enterobacterales</taxon>
        <taxon>Morganellaceae</taxon>
        <taxon>Morganella</taxon>
    </lineage>
</organism>
<dbReference type="AlphaFoldDB" id="A0A1B8HQV1"/>
<sequence length="296" mass="35450">MKKVKHPFILRFIYFLAKRNYLSFIKDEHYLKIIYYLNRGEKLNLDDPVKFSEKIQWLKLYNRKPIYHSVVDKYTAREYVEKKIGEEILIPLIGIYDYFKEIDFDKLPPKFVLKTTHGSSQNIICTNKESLNIELAEKKFNNWFNVCLYKIFKEWAYKDIKPRIICEKYISDNDIPPNDYKFYCFDGQIEFIQVNQNRYSLNHLETFLSSSWEKIDMFYGVTSNSHDIEKPSRLNDMILIAKKLSEEFKFVRVDLYQVDNKIYFGELTLYPASGLDIIEPVELELLFGSKIKTNEC</sequence>
<dbReference type="InterPro" id="IPR029465">
    <property type="entry name" value="ATPgrasp_TupA"/>
</dbReference>
<name>A0A1B8HQV1_9GAMM</name>
<evidence type="ECO:0008006" key="3">
    <source>
        <dbReference type="Google" id="ProtNLM"/>
    </source>
</evidence>
<dbReference type="Proteomes" id="UP000092377">
    <property type="component" value="Unassembled WGS sequence"/>
</dbReference>
<proteinExistence type="predicted"/>
<dbReference type="EMBL" id="LZEY01000011">
    <property type="protein sequence ID" value="OBU11871.1"/>
    <property type="molecule type" value="Genomic_DNA"/>
</dbReference>
<reference evidence="2" key="1">
    <citation type="submission" date="2016-06" db="EMBL/GenBank/DDBJ databases">
        <authorList>
            <person name="Butler K."/>
        </authorList>
    </citation>
    <scope>NUCLEOTIDE SEQUENCE [LARGE SCALE GENOMIC DNA]</scope>
    <source>
        <strain evidence="2">GCSL-Mp20</strain>
    </source>
</reference>
<accession>A0A1B8HQV1</accession>
<gene>
    <name evidence="1" type="ORF">AYY18_18070</name>
</gene>
<evidence type="ECO:0000313" key="2">
    <source>
        <dbReference type="Proteomes" id="UP000092377"/>
    </source>
</evidence>
<dbReference type="Pfam" id="PF14305">
    <property type="entry name" value="ATPgrasp_TupA"/>
    <property type="match status" value="1"/>
</dbReference>
<protein>
    <recommendedName>
        <fullName evidence="3">Glycosyl transferase</fullName>
    </recommendedName>
</protein>
<comment type="caution">
    <text evidence="1">The sequence shown here is derived from an EMBL/GenBank/DDBJ whole genome shotgun (WGS) entry which is preliminary data.</text>
</comment>